<organism evidence="6 7">
    <name type="scientific">Megamonas hypermegale</name>
    <dbReference type="NCBI Taxonomy" id="158847"/>
    <lineage>
        <taxon>Bacteria</taxon>
        <taxon>Bacillati</taxon>
        <taxon>Bacillota</taxon>
        <taxon>Negativicutes</taxon>
        <taxon>Selenomonadales</taxon>
        <taxon>Selenomonadaceae</taxon>
        <taxon>Megamonas</taxon>
    </lineage>
</organism>
<dbReference type="GO" id="GO:0005524">
    <property type="term" value="F:ATP binding"/>
    <property type="evidence" value="ECO:0007669"/>
    <property type="project" value="UniProtKB-UniRule"/>
</dbReference>
<sequence>MTNFIFISPNFPENYWHFCRELKNNGINVLGIGDAPYDQLTQELKDSLNVYYKVNSLENYDEVYKAVEYFRDNFGKIDWLESNNEYWLERDARLRTDFNINSGFKNEDIPRIKYKSNMKAYYAKAGIPTAKYHLVNDWDSCMAFIREVGYPVIVKPDNGVGASSTYKLNSEDEVGYFFATKNPSIQYIMEQYIYAEVNSYDAIIDSHGNPIFEIGNVTPMSIMDIVNNNDNSIFYILNKLPDDTRNMGRATVKSFGVRSRFVHFEFFRLLKDYPGLGNKGQLIGLEVNMRPCGGISPDMMNFSQSTDVYKIWADMITYDSSLKGIGETAYCAFAGRRDGKNFILSNERIMEKYGANMKMAGRVADVLSGAMGNQMFIATFPTKEQMDNFYNDVLACW</sequence>
<dbReference type="InterPro" id="IPR052032">
    <property type="entry name" value="ATP-dep_AA_Ligase"/>
</dbReference>
<evidence type="ECO:0000256" key="1">
    <source>
        <dbReference type="ARBA" id="ARBA00022598"/>
    </source>
</evidence>
<evidence type="ECO:0000313" key="6">
    <source>
        <dbReference type="EMBL" id="SNU99770.1"/>
    </source>
</evidence>
<dbReference type="EMBL" id="LT906446">
    <property type="protein sequence ID" value="SNU99770.1"/>
    <property type="molecule type" value="Genomic_DNA"/>
</dbReference>
<dbReference type="GO" id="GO:0016874">
    <property type="term" value="F:ligase activity"/>
    <property type="evidence" value="ECO:0007669"/>
    <property type="project" value="UniProtKB-KW"/>
</dbReference>
<dbReference type="eggNOG" id="COG0151">
    <property type="taxonomic scope" value="Bacteria"/>
</dbReference>
<evidence type="ECO:0000256" key="4">
    <source>
        <dbReference type="PROSITE-ProRule" id="PRU00409"/>
    </source>
</evidence>
<dbReference type="PROSITE" id="PS50975">
    <property type="entry name" value="ATP_GRASP"/>
    <property type="match status" value="1"/>
</dbReference>
<name>A0A239TPT3_9FIRM</name>
<dbReference type="GO" id="GO:0046872">
    <property type="term" value="F:metal ion binding"/>
    <property type="evidence" value="ECO:0007669"/>
    <property type="project" value="InterPro"/>
</dbReference>
<proteinExistence type="predicted"/>
<dbReference type="Proteomes" id="UP000215383">
    <property type="component" value="Chromosome 1"/>
</dbReference>
<evidence type="ECO:0000256" key="2">
    <source>
        <dbReference type="ARBA" id="ARBA00022741"/>
    </source>
</evidence>
<gene>
    <name evidence="6" type="ORF">SAMEA4364220_01181</name>
</gene>
<dbReference type="Gene3D" id="3.30.1490.20">
    <property type="entry name" value="ATP-grasp fold, A domain"/>
    <property type="match status" value="1"/>
</dbReference>
<dbReference type="PANTHER" id="PTHR43585:SF2">
    <property type="entry name" value="ATP-GRASP ENZYME FSQD"/>
    <property type="match status" value="1"/>
</dbReference>
<accession>A0A239TPT3</accession>
<dbReference type="SUPFAM" id="SSF56059">
    <property type="entry name" value="Glutathione synthetase ATP-binding domain-like"/>
    <property type="match status" value="1"/>
</dbReference>
<dbReference type="RefSeq" id="WP_027890086.1">
    <property type="nucleotide sequence ID" value="NZ_LT906446.1"/>
</dbReference>
<dbReference type="Gene3D" id="3.30.470.20">
    <property type="entry name" value="ATP-grasp fold, B domain"/>
    <property type="match status" value="1"/>
</dbReference>
<dbReference type="GeneID" id="78507186"/>
<reference evidence="6 7" key="1">
    <citation type="submission" date="2017-06" db="EMBL/GenBank/DDBJ databases">
        <authorList>
            <consortium name="Pathogen Informatics"/>
        </authorList>
    </citation>
    <scope>NUCLEOTIDE SEQUENCE [LARGE SCALE GENOMIC DNA]</scope>
    <source>
        <strain evidence="6 7">NCTC10570</strain>
    </source>
</reference>
<dbReference type="AlphaFoldDB" id="A0A239TPT3"/>
<evidence type="ECO:0000313" key="7">
    <source>
        <dbReference type="Proteomes" id="UP000215383"/>
    </source>
</evidence>
<evidence type="ECO:0000256" key="3">
    <source>
        <dbReference type="ARBA" id="ARBA00022840"/>
    </source>
</evidence>
<keyword evidence="1" id="KW-0436">Ligase</keyword>
<keyword evidence="2 4" id="KW-0547">Nucleotide-binding</keyword>
<dbReference type="PANTHER" id="PTHR43585">
    <property type="entry name" value="FUMIPYRROLE BIOSYNTHESIS PROTEIN C"/>
    <property type="match status" value="1"/>
</dbReference>
<dbReference type="InterPro" id="IPR011761">
    <property type="entry name" value="ATP-grasp"/>
</dbReference>
<dbReference type="InterPro" id="IPR013815">
    <property type="entry name" value="ATP_grasp_subdomain_1"/>
</dbReference>
<feature type="domain" description="ATP-grasp" evidence="5">
    <location>
        <begin position="119"/>
        <end position="317"/>
    </location>
</feature>
<evidence type="ECO:0000259" key="5">
    <source>
        <dbReference type="PROSITE" id="PS50975"/>
    </source>
</evidence>
<protein>
    <submittedName>
        <fullName evidence="6">Carbamoyl phosphate synthase-like protein</fullName>
    </submittedName>
</protein>
<keyword evidence="3 4" id="KW-0067">ATP-binding</keyword>
<keyword evidence="7" id="KW-1185">Reference proteome</keyword>